<dbReference type="PANTHER" id="PTHR43212:SF3">
    <property type="entry name" value="QUERCETIN 2,3-DIOXYGENASE"/>
    <property type="match status" value="1"/>
</dbReference>
<dbReference type="Pfam" id="PF17954">
    <property type="entry name" value="Pirin_C_2"/>
    <property type="match status" value="1"/>
</dbReference>
<gene>
    <name evidence="2" type="ORF">DYBT9275_04683</name>
</gene>
<proteinExistence type="predicted"/>
<keyword evidence="3" id="KW-1185">Reference proteome</keyword>
<dbReference type="RefSeq" id="WP_215241023.1">
    <property type="nucleotide sequence ID" value="NZ_CAJRAF010000002.1"/>
</dbReference>
<dbReference type="InterPro" id="IPR012093">
    <property type="entry name" value="Pirin"/>
</dbReference>
<name>A0A916JGF2_9BACT</name>
<dbReference type="InterPro" id="IPR011051">
    <property type="entry name" value="RmlC_Cupin_sf"/>
</dbReference>
<dbReference type="InterPro" id="IPR014710">
    <property type="entry name" value="RmlC-like_jellyroll"/>
</dbReference>
<dbReference type="EMBL" id="CAJRAF010000002">
    <property type="protein sequence ID" value="CAG5010288.1"/>
    <property type="molecule type" value="Genomic_DNA"/>
</dbReference>
<dbReference type="Gene3D" id="2.60.120.10">
    <property type="entry name" value="Jelly Rolls"/>
    <property type="match status" value="2"/>
</dbReference>
<organism evidence="2 3">
    <name type="scientific">Dyadobacter helix</name>
    <dbReference type="NCBI Taxonomy" id="2822344"/>
    <lineage>
        <taxon>Bacteria</taxon>
        <taxon>Pseudomonadati</taxon>
        <taxon>Bacteroidota</taxon>
        <taxon>Cytophagia</taxon>
        <taxon>Cytophagales</taxon>
        <taxon>Spirosomataceae</taxon>
        <taxon>Dyadobacter</taxon>
    </lineage>
</organism>
<dbReference type="AlphaFoldDB" id="A0A916JGF2"/>
<dbReference type="PANTHER" id="PTHR43212">
    <property type="entry name" value="QUERCETIN 2,3-DIOXYGENASE"/>
    <property type="match status" value="1"/>
</dbReference>
<reference evidence="2" key="1">
    <citation type="submission" date="2021-04" db="EMBL/GenBank/DDBJ databases">
        <authorList>
            <person name="Rodrigo-Torres L."/>
            <person name="Arahal R. D."/>
            <person name="Lucena T."/>
        </authorList>
    </citation>
    <scope>NUCLEOTIDE SEQUENCE</scope>
    <source>
        <strain evidence="2">CECT 9275</strain>
    </source>
</reference>
<accession>A0A916JGF2</accession>
<dbReference type="InterPro" id="IPR041602">
    <property type="entry name" value="Quercetinase_C"/>
</dbReference>
<protein>
    <recommendedName>
        <fullName evidence="1">Quercetin 2,3-dioxygenase C-terminal cupin domain-containing protein</fullName>
    </recommendedName>
</protein>
<evidence type="ECO:0000313" key="2">
    <source>
        <dbReference type="EMBL" id="CAG5010288.1"/>
    </source>
</evidence>
<evidence type="ECO:0000259" key="1">
    <source>
        <dbReference type="Pfam" id="PF17954"/>
    </source>
</evidence>
<comment type="caution">
    <text evidence="2">The sequence shown here is derived from an EMBL/GenBank/DDBJ whole genome shotgun (WGS) entry which is preliminary data.</text>
</comment>
<sequence length="234" mass="25752">MLTQTEAQIYLADLRGVTRWDGVRSLHTFNFNGYQSEGRDPFGQLLAFNEETIEAGKCLGISTEKPVDILLIPTVGGLELTDSAGESVFVGAGETFSFLAFPESNLTVHNPYPSETIQYLQIRLRPQFSENDLNEPPLKSFSLAQENVLVPVYDHSAGNASGYIGRYGGRQEDVFMLKNSETGLFCYIIQGAFEVQNRLLEKGDALSLKNTEEVGFEALSNEAIILLIEVGQGS</sequence>
<evidence type="ECO:0000313" key="3">
    <source>
        <dbReference type="Proteomes" id="UP000680038"/>
    </source>
</evidence>
<dbReference type="SUPFAM" id="SSF51182">
    <property type="entry name" value="RmlC-like cupins"/>
    <property type="match status" value="1"/>
</dbReference>
<dbReference type="Proteomes" id="UP000680038">
    <property type="component" value="Unassembled WGS sequence"/>
</dbReference>
<feature type="domain" description="Quercetin 2,3-dioxygenase C-terminal cupin" evidence="1">
    <location>
        <begin position="177"/>
        <end position="230"/>
    </location>
</feature>